<dbReference type="Pfam" id="PF04535">
    <property type="entry name" value="CASP_dom"/>
    <property type="match status" value="1"/>
</dbReference>
<sequence length="164" mass="17771">MKRIVGSPGTWSGMALRLSQCVFAAASSSAMASAFGSSDYSAYFYLDTALTLQFLWSMGFACVDIFALRNKKDLHTAPELILIFLIGDWVLAVLMFSGACAAASVTIFFRMDVRFCAEYRRLPCAQFELSVALAFIAWLLQALLSPGSGFSSPSSSDLSISLRA</sequence>
<dbReference type="InterPro" id="IPR045009">
    <property type="entry name" value="CASPL-5"/>
</dbReference>
<keyword evidence="4 8" id="KW-1003">Cell membrane</keyword>
<proteinExistence type="inferred from homology"/>
<reference evidence="10" key="3">
    <citation type="submission" date="2022-06" db="UniProtKB">
        <authorList>
            <consortium name="EnsemblPlants"/>
        </authorList>
    </citation>
    <scope>IDENTIFICATION</scope>
</reference>
<keyword evidence="11" id="KW-1185">Reference proteome</keyword>
<name>A0A8R7R128_TRIUA</name>
<feature type="transmembrane region" description="Helical" evidence="8">
    <location>
        <begin position="80"/>
        <end position="109"/>
    </location>
</feature>
<keyword evidence="5 8" id="KW-0812">Transmembrane</keyword>
<evidence type="ECO:0000256" key="3">
    <source>
        <dbReference type="ARBA" id="ARBA00011489"/>
    </source>
</evidence>
<dbReference type="InterPro" id="IPR006702">
    <property type="entry name" value="CASP_dom"/>
</dbReference>
<feature type="domain" description="Casparian strip membrane protein" evidence="9">
    <location>
        <begin position="7"/>
        <end position="140"/>
    </location>
</feature>
<evidence type="ECO:0000256" key="1">
    <source>
        <dbReference type="ARBA" id="ARBA00004651"/>
    </source>
</evidence>
<dbReference type="PANTHER" id="PTHR32021">
    <property type="entry name" value="CASP-LIKE PROTEIN 5B3"/>
    <property type="match status" value="1"/>
</dbReference>
<accession>A0A8R7R128</accession>
<evidence type="ECO:0000256" key="6">
    <source>
        <dbReference type="ARBA" id="ARBA00022989"/>
    </source>
</evidence>
<dbReference type="Proteomes" id="UP000015106">
    <property type="component" value="Chromosome 7"/>
</dbReference>
<evidence type="ECO:0000259" key="9">
    <source>
        <dbReference type="Pfam" id="PF04535"/>
    </source>
</evidence>
<evidence type="ECO:0000256" key="2">
    <source>
        <dbReference type="ARBA" id="ARBA00007651"/>
    </source>
</evidence>
<dbReference type="AlphaFoldDB" id="A0A8R7R128"/>
<comment type="similarity">
    <text evidence="2 8">Belongs to the Casparian strip membrane proteins (CASP) family.</text>
</comment>
<evidence type="ECO:0000256" key="7">
    <source>
        <dbReference type="ARBA" id="ARBA00023136"/>
    </source>
</evidence>
<dbReference type="PANTHER" id="PTHR32021:SF52">
    <property type="entry name" value="CASP-LIKE PROTEIN"/>
    <property type="match status" value="1"/>
</dbReference>
<reference evidence="11" key="1">
    <citation type="journal article" date="2013" name="Nature">
        <title>Draft genome of the wheat A-genome progenitor Triticum urartu.</title>
        <authorList>
            <person name="Ling H.Q."/>
            <person name="Zhao S."/>
            <person name="Liu D."/>
            <person name="Wang J."/>
            <person name="Sun H."/>
            <person name="Zhang C."/>
            <person name="Fan H."/>
            <person name="Li D."/>
            <person name="Dong L."/>
            <person name="Tao Y."/>
            <person name="Gao C."/>
            <person name="Wu H."/>
            <person name="Li Y."/>
            <person name="Cui Y."/>
            <person name="Guo X."/>
            <person name="Zheng S."/>
            <person name="Wang B."/>
            <person name="Yu K."/>
            <person name="Liang Q."/>
            <person name="Yang W."/>
            <person name="Lou X."/>
            <person name="Chen J."/>
            <person name="Feng M."/>
            <person name="Jian J."/>
            <person name="Zhang X."/>
            <person name="Luo G."/>
            <person name="Jiang Y."/>
            <person name="Liu J."/>
            <person name="Wang Z."/>
            <person name="Sha Y."/>
            <person name="Zhang B."/>
            <person name="Wu H."/>
            <person name="Tang D."/>
            <person name="Shen Q."/>
            <person name="Xue P."/>
            <person name="Zou S."/>
            <person name="Wang X."/>
            <person name="Liu X."/>
            <person name="Wang F."/>
            <person name="Yang Y."/>
            <person name="An X."/>
            <person name="Dong Z."/>
            <person name="Zhang K."/>
            <person name="Zhang X."/>
            <person name="Luo M.C."/>
            <person name="Dvorak J."/>
            <person name="Tong Y."/>
            <person name="Wang J."/>
            <person name="Yang H."/>
            <person name="Li Z."/>
            <person name="Wang D."/>
            <person name="Zhang A."/>
            <person name="Wang J."/>
        </authorList>
    </citation>
    <scope>NUCLEOTIDE SEQUENCE</scope>
    <source>
        <strain evidence="11">cv. G1812</strain>
    </source>
</reference>
<feature type="transmembrane region" description="Helical" evidence="8">
    <location>
        <begin position="129"/>
        <end position="150"/>
    </location>
</feature>
<comment type="caution">
    <text evidence="8">Lacks conserved residue(s) required for the propagation of feature annotation.</text>
</comment>
<evidence type="ECO:0000256" key="8">
    <source>
        <dbReference type="RuleBase" id="RU361233"/>
    </source>
</evidence>
<dbReference type="Gramene" id="TuG1812G0700003872.01.T01">
    <property type="protein sequence ID" value="TuG1812G0700003872.01.T01"/>
    <property type="gene ID" value="TuG1812G0700003872.01"/>
</dbReference>
<protein>
    <recommendedName>
        <fullName evidence="8">CASP-like protein</fullName>
    </recommendedName>
</protein>
<comment type="subunit">
    <text evidence="3 8">Homodimer and heterodimers.</text>
</comment>
<reference evidence="10" key="2">
    <citation type="submission" date="2018-03" db="EMBL/GenBank/DDBJ databases">
        <title>The Triticum urartu genome reveals the dynamic nature of wheat genome evolution.</title>
        <authorList>
            <person name="Ling H."/>
            <person name="Ma B."/>
            <person name="Shi X."/>
            <person name="Liu H."/>
            <person name="Dong L."/>
            <person name="Sun H."/>
            <person name="Cao Y."/>
            <person name="Gao Q."/>
            <person name="Zheng S."/>
            <person name="Li Y."/>
            <person name="Yu Y."/>
            <person name="Du H."/>
            <person name="Qi M."/>
            <person name="Li Y."/>
            <person name="Yu H."/>
            <person name="Cui Y."/>
            <person name="Wang N."/>
            <person name="Chen C."/>
            <person name="Wu H."/>
            <person name="Zhao Y."/>
            <person name="Zhang J."/>
            <person name="Li Y."/>
            <person name="Zhou W."/>
            <person name="Zhang B."/>
            <person name="Hu W."/>
            <person name="Eijk M."/>
            <person name="Tang J."/>
            <person name="Witsenboer H."/>
            <person name="Zhao S."/>
            <person name="Li Z."/>
            <person name="Zhang A."/>
            <person name="Wang D."/>
            <person name="Liang C."/>
        </authorList>
    </citation>
    <scope>NUCLEOTIDE SEQUENCE [LARGE SCALE GENOMIC DNA]</scope>
    <source>
        <strain evidence="10">cv. G1812</strain>
    </source>
</reference>
<evidence type="ECO:0000256" key="5">
    <source>
        <dbReference type="ARBA" id="ARBA00022692"/>
    </source>
</evidence>
<evidence type="ECO:0000256" key="4">
    <source>
        <dbReference type="ARBA" id="ARBA00022475"/>
    </source>
</evidence>
<dbReference type="EnsemblPlants" id="TuG1812G0700003872.01.T01">
    <property type="protein sequence ID" value="TuG1812G0700003872.01.T01"/>
    <property type="gene ID" value="TuG1812G0700003872.01"/>
</dbReference>
<evidence type="ECO:0000313" key="11">
    <source>
        <dbReference type="Proteomes" id="UP000015106"/>
    </source>
</evidence>
<keyword evidence="6 8" id="KW-1133">Transmembrane helix</keyword>
<organism evidence="10 11">
    <name type="scientific">Triticum urartu</name>
    <name type="common">Red wild einkorn</name>
    <name type="synonym">Crithodium urartu</name>
    <dbReference type="NCBI Taxonomy" id="4572"/>
    <lineage>
        <taxon>Eukaryota</taxon>
        <taxon>Viridiplantae</taxon>
        <taxon>Streptophyta</taxon>
        <taxon>Embryophyta</taxon>
        <taxon>Tracheophyta</taxon>
        <taxon>Spermatophyta</taxon>
        <taxon>Magnoliopsida</taxon>
        <taxon>Liliopsida</taxon>
        <taxon>Poales</taxon>
        <taxon>Poaceae</taxon>
        <taxon>BOP clade</taxon>
        <taxon>Pooideae</taxon>
        <taxon>Triticodae</taxon>
        <taxon>Triticeae</taxon>
        <taxon>Triticinae</taxon>
        <taxon>Triticum</taxon>
    </lineage>
</organism>
<comment type="subcellular location">
    <subcellularLocation>
        <location evidence="1 8">Cell membrane</location>
        <topology evidence="1 8">Multi-pass membrane protein</topology>
    </subcellularLocation>
</comment>
<keyword evidence="7 8" id="KW-0472">Membrane</keyword>
<dbReference type="GO" id="GO:0005886">
    <property type="term" value="C:plasma membrane"/>
    <property type="evidence" value="ECO:0007669"/>
    <property type="project" value="UniProtKB-SubCell"/>
</dbReference>
<evidence type="ECO:0000313" key="10">
    <source>
        <dbReference type="EnsemblPlants" id="TuG1812G0700003872.01.T01"/>
    </source>
</evidence>